<accession>A0A1J1IPC2</accession>
<gene>
    <name evidence="1" type="ORF">CLUMA_CG015631</name>
</gene>
<dbReference type="EMBL" id="CVRI01000057">
    <property type="protein sequence ID" value="CRL02016.1"/>
    <property type="molecule type" value="Genomic_DNA"/>
</dbReference>
<dbReference type="Proteomes" id="UP000183832">
    <property type="component" value="Unassembled WGS sequence"/>
</dbReference>
<reference evidence="1 2" key="1">
    <citation type="submission" date="2015-04" db="EMBL/GenBank/DDBJ databases">
        <authorList>
            <person name="Syromyatnikov M.Y."/>
            <person name="Popov V.N."/>
        </authorList>
    </citation>
    <scope>NUCLEOTIDE SEQUENCE [LARGE SCALE GENOMIC DNA]</scope>
</reference>
<evidence type="ECO:0000313" key="1">
    <source>
        <dbReference type="EMBL" id="CRL02016.1"/>
    </source>
</evidence>
<organism evidence="1 2">
    <name type="scientific">Clunio marinus</name>
    <dbReference type="NCBI Taxonomy" id="568069"/>
    <lineage>
        <taxon>Eukaryota</taxon>
        <taxon>Metazoa</taxon>
        <taxon>Ecdysozoa</taxon>
        <taxon>Arthropoda</taxon>
        <taxon>Hexapoda</taxon>
        <taxon>Insecta</taxon>
        <taxon>Pterygota</taxon>
        <taxon>Neoptera</taxon>
        <taxon>Endopterygota</taxon>
        <taxon>Diptera</taxon>
        <taxon>Nematocera</taxon>
        <taxon>Chironomoidea</taxon>
        <taxon>Chironomidae</taxon>
        <taxon>Clunio</taxon>
    </lineage>
</organism>
<dbReference type="AlphaFoldDB" id="A0A1J1IPC2"/>
<sequence length="97" mass="11453">MSKSSSSLISTLYNEDIMHSRKINRVFSYRTNAYFGFDPPPDPPKDKLHFHVPKERSKYTPLPRRDSLYEIFSNSENFDQVSNHELTQQTLTQVRMI</sequence>
<protein>
    <submittedName>
        <fullName evidence="1">CLUMA_CG015631, isoform A</fullName>
    </submittedName>
</protein>
<proteinExistence type="predicted"/>
<keyword evidence="2" id="KW-1185">Reference proteome</keyword>
<evidence type="ECO:0000313" key="2">
    <source>
        <dbReference type="Proteomes" id="UP000183832"/>
    </source>
</evidence>
<name>A0A1J1IPC2_9DIPT</name>